<keyword evidence="3" id="KW-0238">DNA-binding</keyword>
<name>A0AAV1E611_OLDCO</name>
<organism evidence="8 9">
    <name type="scientific">Oldenlandia corymbosa var. corymbosa</name>
    <dbReference type="NCBI Taxonomy" id="529605"/>
    <lineage>
        <taxon>Eukaryota</taxon>
        <taxon>Viridiplantae</taxon>
        <taxon>Streptophyta</taxon>
        <taxon>Embryophyta</taxon>
        <taxon>Tracheophyta</taxon>
        <taxon>Spermatophyta</taxon>
        <taxon>Magnoliopsida</taxon>
        <taxon>eudicotyledons</taxon>
        <taxon>Gunneridae</taxon>
        <taxon>Pentapetalae</taxon>
        <taxon>asterids</taxon>
        <taxon>lamiids</taxon>
        <taxon>Gentianales</taxon>
        <taxon>Rubiaceae</taxon>
        <taxon>Rubioideae</taxon>
        <taxon>Spermacoceae</taxon>
        <taxon>Hedyotis-Oldenlandia complex</taxon>
        <taxon>Oldenlandia</taxon>
    </lineage>
</organism>
<dbReference type="SUPFAM" id="SSF57716">
    <property type="entry name" value="Glucocorticoid receptor-like (DNA-binding domain)"/>
    <property type="match status" value="1"/>
</dbReference>
<dbReference type="PANTHER" id="PTHR46125:SF7">
    <property type="entry name" value="GATA TRANSCRIPTION FACTOR 19-LIKE ISOFORM X1"/>
    <property type="match status" value="1"/>
</dbReference>
<dbReference type="SMART" id="SM00401">
    <property type="entry name" value="ZnF_GATA"/>
    <property type="match status" value="1"/>
</dbReference>
<evidence type="ECO:0000259" key="7">
    <source>
        <dbReference type="PROSITE" id="PS51017"/>
    </source>
</evidence>
<evidence type="ECO:0000256" key="4">
    <source>
        <dbReference type="ARBA" id="ARBA00023163"/>
    </source>
</evidence>
<keyword evidence="2" id="KW-0805">Transcription regulation</keyword>
<gene>
    <name evidence="8" type="ORF">OLC1_LOCUS22118</name>
</gene>
<dbReference type="InterPro" id="IPR000679">
    <property type="entry name" value="Znf_GATA"/>
</dbReference>
<dbReference type="CDD" id="cd00202">
    <property type="entry name" value="ZnF_GATA"/>
    <property type="match status" value="1"/>
</dbReference>
<dbReference type="Gene3D" id="3.30.50.10">
    <property type="entry name" value="Erythroid Transcription Factor GATA-1, subunit A"/>
    <property type="match status" value="1"/>
</dbReference>
<dbReference type="Pfam" id="PF06203">
    <property type="entry name" value="CCT"/>
    <property type="match status" value="1"/>
</dbReference>
<dbReference type="InterPro" id="IPR010402">
    <property type="entry name" value="CCT_domain"/>
</dbReference>
<keyword evidence="5 6" id="KW-0539">Nucleus</keyword>
<evidence type="ECO:0000256" key="3">
    <source>
        <dbReference type="ARBA" id="ARBA00023125"/>
    </source>
</evidence>
<dbReference type="Proteomes" id="UP001161247">
    <property type="component" value="Chromosome 8"/>
</dbReference>
<dbReference type="GO" id="GO:0043565">
    <property type="term" value="F:sequence-specific DNA binding"/>
    <property type="evidence" value="ECO:0007669"/>
    <property type="project" value="InterPro"/>
</dbReference>
<dbReference type="EMBL" id="OX459125">
    <property type="protein sequence ID" value="CAI9115629.1"/>
    <property type="molecule type" value="Genomic_DNA"/>
</dbReference>
<evidence type="ECO:0000313" key="8">
    <source>
        <dbReference type="EMBL" id="CAI9115629.1"/>
    </source>
</evidence>
<feature type="domain" description="CCT" evidence="7">
    <location>
        <begin position="74"/>
        <end position="116"/>
    </location>
</feature>
<dbReference type="GO" id="GO:0006355">
    <property type="term" value="P:regulation of DNA-templated transcription"/>
    <property type="evidence" value="ECO:0007669"/>
    <property type="project" value="InterPro"/>
</dbReference>
<dbReference type="InterPro" id="IPR013088">
    <property type="entry name" value="Znf_NHR/GATA"/>
</dbReference>
<dbReference type="PANTHER" id="PTHR46125">
    <property type="entry name" value="GATA TRANSCRIPTION FACTOR 28"/>
    <property type="match status" value="1"/>
</dbReference>
<evidence type="ECO:0000256" key="2">
    <source>
        <dbReference type="ARBA" id="ARBA00023015"/>
    </source>
</evidence>
<reference evidence="8" key="1">
    <citation type="submission" date="2023-03" db="EMBL/GenBank/DDBJ databases">
        <authorList>
            <person name="Julca I."/>
        </authorList>
    </citation>
    <scope>NUCLEOTIDE SEQUENCE</scope>
</reference>
<dbReference type="PROSITE" id="PS51017">
    <property type="entry name" value="CCT"/>
    <property type="match status" value="1"/>
</dbReference>
<evidence type="ECO:0000256" key="1">
    <source>
        <dbReference type="ARBA" id="ARBA00004123"/>
    </source>
</evidence>
<keyword evidence="4" id="KW-0804">Transcription</keyword>
<keyword evidence="9" id="KW-1185">Reference proteome</keyword>
<evidence type="ECO:0000256" key="5">
    <source>
        <dbReference type="ARBA" id="ARBA00023242"/>
    </source>
</evidence>
<protein>
    <submittedName>
        <fullName evidence="8">OLC1v1016589C1</fullName>
    </submittedName>
</protein>
<dbReference type="Pfam" id="PF00320">
    <property type="entry name" value="GATA"/>
    <property type="match status" value="1"/>
</dbReference>
<comment type="subcellular location">
    <subcellularLocation>
        <location evidence="1 6">Nucleus</location>
    </subcellularLocation>
</comment>
<dbReference type="AlphaFoldDB" id="A0AAV1E611"/>
<dbReference type="GO" id="GO:0005634">
    <property type="term" value="C:nucleus"/>
    <property type="evidence" value="ECO:0007669"/>
    <property type="project" value="UniProtKB-SubCell"/>
</dbReference>
<accession>A0AAV1E611</accession>
<dbReference type="InterPro" id="IPR045280">
    <property type="entry name" value="TIFY-like"/>
</dbReference>
<evidence type="ECO:0000256" key="6">
    <source>
        <dbReference type="PROSITE-ProRule" id="PRU00357"/>
    </source>
</evidence>
<dbReference type="PROSITE" id="PS00344">
    <property type="entry name" value="GATA_ZN_FINGER_1"/>
    <property type="match status" value="1"/>
</dbReference>
<dbReference type="GO" id="GO:0008270">
    <property type="term" value="F:zinc ion binding"/>
    <property type="evidence" value="ECO:0007669"/>
    <property type="project" value="InterPro"/>
</dbReference>
<sequence length="190" mass="20936">MTSWMTPTRFLSARRVVGIVSSVATATVKEVGVEVEVLKWLRGGLVQAVLLLWGSVDSPMALPRTDVPYGSTNKVASLVRFREKRKESCFEKKIRYSVNNEVAQRMHRMKGQFASVREGSESSIWDTPKGSSQEDNTSLPGAACHHCGVAESSTPAMRRGPAGPRTLCNACGLMWGNKVYTSMSMLWTHN</sequence>
<evidence type="ECO:0000313" key="9">
    <source>
        <dbReference type="Proteomes" id="UP001161247"/>
    </source>
</evidence>
<proteinExistence type="predicted"/>